<dbReference type="InterPro" id="IPR016181">
    <property type="entry name" value="Acyl_CoA_acyltransferase"/>
</dbReference>
<dbReference type="EMBL" id="CAJNOE010000075">
    <property type="protein sequence ID" value="CAF0865172.1"/>
    <property type="molecule type" value="Genomic_DNA"/>
</dbReference>
<dbReference type="AlphaFoldDB" id="A0A813WUY2"/>
<dbReference type="PANTHER" id="PTHR10545:SF29">
    <property type="entry name" value="GH14572P-RELATED"/>
    <property type="match status" value="1"/>
</dbReference>
<evidence type="ECO:0000256" key="2">
    <source>
        <dbReference type="ARBA" id="ARBA00022679"/>
    </source>
</evidence>
<evidence type="ECO:0000256" key="3">
    <source>
        <dbReference type="ARBA" id="ARBA00023315"/>
    </source>
</evidence>
<gene>
    <name evidence="5" type="ORF">IZO911_LOCUS10349</name>
    <name evidence="6" type="ORF">JYZ213_LOCUS8714</name>
</gene>
<dbReference type="InterPro" id="IPR051016">
    <property type="entry name" value="Diverse_Substrate_AcTransf"/>
</dbReference>
<feature type="domain" description="N-acetyltransferase" evidence="4">
    <location>
        <begin position="12"/>
        <end position="173"/>
    </location>
</feature>
<dbReference type="Proteomes" id="UP000663860">
    <property type="component" value="Unassembled WGS sequence"/>
</dbReference>
<proteinExistence type="inferred from homology"/>
<comment type="similarity">
    <text evidence="1">Belongs to the acetyltransferase family.</text>
</comment>
<sequence>MLKQPIVLESKIIIRNAVETDCDDIMRLINELAIFEKAPEQVRINSETLKRDGFGEHPLYSCLVAEDPTCSPSRVVGMCLMFNVYSTWEGKSLHLEDLYVEIDYRQRGIGKAFFSTTYQIAIDTNCARLNFNVLDWNTVALDFYKSKGAIDLTEKEGWHGLRVTRDEMINQLNKNK</sequence>
<evidence type="ECO:0000313" key="6">
    <source>
        <dbReference type="EMBL" id="CAF0866438.1"/>
    </source>
</evidence>
<dbReference type="GO" id="GO:0008080">
    <property type="term" value="F:N-acetyltransferase activity"/>
    <property type="evidence" value="ECO:0007669"/>
    <property type="project" value="TreeGrafter"/>
</dbReference>
<evidence type="ECO:0000259" key="4">
    <source>
        <dbReference type="PROSITE" id="PS51186"/>
    </source>
</evidence>
<dbReference type="PROSITE" id="PS51186">
    <property type="entry name" value="GNAT"/>
    <property type="match status" value="1"/>
</dbReference>
<dbReference type="Gene3D" id="3.40.630.30">
    <property type="match status" value="1"/>
</dbReference>
<dbReference type="EMBL" id="CAJNOG010000060">
    <property type="protein sequence ID" value="CAF0866438.1"/>
    <property type="molecule type" value="Genomic_DNA"/>
</dbReference>
<protein>
    <recommendedName>
        <fullName evidence="4">N-acetyltransferase domain-containing protein</fullName>
    </recommendedName>
</protein>
<dbReference type="PANTHER" id="PTHR10545">
    <property type="entry name" value="DIAMINE N-ACETYLTRANSFERASE"/>
    <property type="match status" value="1"/>
</dbReference>
<name>A0A813WUY2_9BILA</name>
<evidence type="ECO:0000313" key="7">
    <source>
        <dbReference type="Proteomes" id="UP000663845"/>
    </source>
</evidence>
<accession>A0A813WUY2</accession>
<dbReference type="SUPFAM" id="SSF55729">
    <property type="entry name" value="Acyl-CoA N-acyltransferases (Nat)"/>
    <property type="match status" value="1"/>
</dbReference>
<evidence type="ECO:0000313" key="5">
    <source>
        <dbReference type="EMBL" id="CAF0865172.1"/>
    </source>
</evidence>
<dbReference type="Pfam" id="PF00583">
    <property type="entry name" value="Acetyltransf_1"/>
    <property type="match status" value="1"/>
</dbReference>
<comment type="caution">
    <text evidence="6">The sequence shown here is derived from an EMBL/GenBank/DDBJ whole genome shotgun (WGS) entry which is preliminary data.</text>
</comment>
<dbReference type="InterPro" id="IPR000182">
    <property type="entry name" value="GNAT_dom"/>
</dbReference>
<evidence type="ECO:0000256" key="1">
    <source>
        <dbReference type="ARBA" id="ARBA00008694"/>
    </source>
</evidence>
<organism evidence="6 7">
    <name type="scientific">Adineta steineri</name>
    <dbReference type="NCBI Taxonomy" id="433720"/>
    <lineage>
        <taxon>Eukaryota</taxon>
        <taxon>Metazoa</taxon>
        <taxon>Spiralia</taxon>
        <taxon>Gnathifera</taxon>
        <taxon>Rotifera</taxon>
        <taxon>Eurotatoria</taxon>
        <taxon>Bdelloidea</taxon>
        <taxon>Adinetida</taxon>
        <taxon>Adinetidae</taxon>
        <taxon>Adineta</taxon>
    </lineage>
</organism>
<keyword evidence="3" id="KW-0012">Acyltransferase</keyword>
<dbReference type="FunFam" id="3.40.630.30:FF:000064">
    <property type="entry name" value="GNAT family acetyltransferase"/>
    <property type="match status" value="1"/>
</dbReference>
<keyword evidence="2" id="KW-0808">Transferase</keyword>
<reference evidence="6" key="1">
    <citation type="submission" date="2021-02" db="EMBL/GenBank/DDBJ databases">
        <authorList>
            <person name="Nowell W R."/>
        </authorList>
    </citation>
    <scope>NUCLEOTIDE SEQUENCE</scope>
</reference>
<dbReference type="Proteomes" id="UP000663845">
    <property type="component" value="Unassembled WGS sequence"/>
</dbReference>
<dbReference type="CDD" id="cd04301">
    <property type="entry name" value="NAT_SF"/>
    <property type="match status" value="1"/>
</dbReference>